<keyword evidence="1" id="KW-0472">Membrane</keyword>
<dbReference type="Proteomes" id="UP000177803">
    <property type="component" value="Unassembled WGS sequence"/>
</dbReference>
<feature type="transmembrane region" description="Helical" evidence="1">
    <location>
        <begin position="76"/>
        <end position="95"/>
    </location>
</feature>
<dbReference type="EMBL" id="MFQR01000022">
    <property type="protein sequence ID" value="OGH84430.1"/>
    <property type="molecule type" value="Genomic_DNA"/>
</dbReference>
<evidence type="ECO:0000313" key="2">
    <source>
        <dbReference type="EMBL" id="OGH84430.1"/>
    </source>
</evidence>
<keyword evidence="1" id="KW-1133">Transmembrane helix</keyword>
<keyword evidence="1" id="KW-0812">Transmembrane</keyword>
<accession>A0A1F6NKX4</accession>
<dbReference type="AlphaFoldDB" id="A0A1F6NKX4"/>
<proteinExistence type="predicted"/>
<evidence type="ECO:0000256" key="1">
    <source>
        <dbReference type="SAM" id="Phobius"/>
    </source>
</evidence>
<reference evidence="2 3" key="1">
    <citation type="journal article" date="2016" name="Nat. Commun.">
        <title>Thousands of microbial genomes shed light on interconnected biogeochemical processes in an aquifer system.</title>
        <authorList>
            <person name="Anantharaman K."/>
            <person name="Brown C.T."/>
            <person name="Hug L.A."/>
            <person name="Sharon I."/>
            <person name="Castelle C.J."/>
            <person name="Probst A.J."/>
            <person name="Thomas B.C."/>
            <person name="Singh A."/>
            <person name="Wilkins M.J."/>
            <person name="Karaoz U."/>
            <person name="Brodie E.L."/>
            <person name="Williams K.H."/>
            <person name="Hubbard S.S."/>
            <person name="Banfield J.F."/>
        </authorList>
    </citation>
    <scope>NUCLEOTIDE SEQUENCE [LARGE SCALE GENOMIC DNA]</scope>
</reference>
<feature type="transmembrane region" description="Helical" evidence="1">
    <location>
        <begin position="12"/>
        <end position="31"/>
    </location>
</feature>
<protein>
    <submittedName>
        <fullName evidence="2">Uncharacterized protein</fullName>
    </submittedName>
</protein>
<organism evidence="2 3">
    <name type="scientific">Candidatus Magasanikbacteria bacterium RIFOXYA2_FULL_44_8</name>
    <dbReference type="NCBI Taxonomy" id="1798696"/>
    <lineage>
        <taxon>Bacteria</taxon>
        <taxon>Candidatus Magasanikiibacteriota</taxon>
    </lineage>
</organism>
<gene>
    <name evidence="2" type="ORF">A2261_00820</name>
</gene>
<sequence length="100" mass="11238">MVNYSHMNKRQLGIIIGMIGLLVIVGIIVLANSGPHYFKIPIFQIIFEGLKIAAVIIYELSKMIIIGIWHATTKSWLSGLITLGVMVVGILLFIYQRIRE</sequence>
<evidence type="ECO:0000313" key="3">
    <source>
        <dbReference type="Proteomes" id="UP000177803"/>
    </source>
</evidence>
<name>A0A1F6NKX4_9BACT</name>
<comment type="caution">
    <text evidence="2">The sequence shown here is derived from an EMBL/GenBank/DDBJ whole genome shotgun (WGS) entry which is preliminary data.</text>
</comment>
<feature type="transmembrane region" description="Helical" evidence="1">
    <location>
        <begin position="52"/>
        <end position="70"/>
    </location>
</feature>